<accession>A0A182K635</accession>
<organism evidence="1 2">
    <name type="scientific">Anopheles christyi</name>
    <dbReference type="NCBI Taxonomy" id="43041"/>
    <lineage>
        <taxon>Eukaryota</taxon>
        <taxon>Metazoa</taxon>
        <taxon>Ecdysozoa</taxon>
        <taxon>Arthropoda</taxon>
        <taxon>Hexapoda</taxon>
        <taxon>Insecta</taxon>
        <taxon>Pterygota</taxon>
        <taxon>Neoptera</taxon>
        <taxon>Endopterygota</taxon>
        <taxon>Diptera</taxon>
        <taxon>Nematocera</taxon>
        <taxon>Culicoidea</taxon>
        <taxon>Culicidae</taxon>
        <taxon>Anophelinae</taxon>
        <taxon>Anopheles</taxon>
    </lineage>
</organism>
<reference evidence="2" key="1">
    <citation type="submission" date="2013-03" db="EMBL/GenBank/DDBJ databases">
        <title>The Genome Sequence of Anopheles christyi ACHKN1017.</title>
        <authorList>
            <consortium name="The Broad Institute Genomics Platform"/>
            <person name="Neafsey D.E."/>
            <person name="Besansky N."/>
            <person name="Walker B."/>
            <person name="Young S.K."/>
            <person name="Zeng Q."/>
            <person name="Gargeya S."/>
            <person name="Fitzgerald M."/>
            <person name="Haas B."/>
            <person name="Abouelleil A."/>
            <person name="Allen A.W."/>
            <person name="Alvarado L."/>
            <person name="Arachchi H.M."/>
            <person name="Berlin A.M."/>
            <person name="Chapman S.B."/>
            <person name="Gainer-Dewar J."/>
            <person name="Goldberg J."/>
            <person name="Griggs A."/>
            <person name="Gujja S."/>
            <person name="Hansen M."/>
            <person name="Howarth C."/>
            <person name="Imamovic A."/>
            <person name="Ireland A."/>
            <person name="Larimer J."/>
            <person name="McCowan C."/>
            <person name="Murphy C."/>
            <person name="Pearson M."/>
            <person name="Poon T.W."/>
            <person name="Priest M."/>
            <person name="Roberts A."/>
            <person name="Saif S."/>
            <person name="Shea T."/>
            <person name="Sisk P."/>
            <person name="Sykes S."/>
            <person name="Wortman J."/>
            <person name="Nusbaum C."/>
            <person name="Birren B."/>
        </authorList>
    </citation>
    <scope>NUCLEOTIDE SEQUENCE [LARGE SCALE GENOMIC DNA]</scope>
    <source>
        <strain evidence="2">ACHKN1017</strain>
    </source>
</reference>
<dbReference type="AlphaFoldDB" id="A0A182K635"/>
<name>A0A182K635_9DIPT</name>
<sequence length="166" mass="18995">NGKSEPLSKVHGKPELFKYLDDNITEELASSNLPGLERAKTIIGRIQNKDLYKELIRFTIDMKEEVKKFNHQHGRPVVAQTSRFIKSTKQWFCSFNVTFYRPAADGEEGIDVVSLEEARDVNHAVTGESTEEIEEYIIYCTETDIEVQCNAKQYFTNLLIGTTKQS</sequence>
<dbReference type="Proteomes" id="UP000075881">
    <property type="component" value="Unassembled WGS sequence"/>
</dbReference>
<evidence type="ECO:0000313" key="1">
    <source>
        <dbReference type="EnsemblMetazoa" id="ACHR006220-PA"/>
    </source>
</evidence>
<proteinExistence type="predicted"/>
<dbReference type="VEuPathDB" id="VectorBase:ACHR006220"/>
<reference evidence="1" key="2">
    <citation type="submission" date="2020-05" db="UniProtKB">
        <authorList>
            <consortium name="EnsemblMetazoa"/>
        </authorList>
    </citation>
    <scope>IDENTIFICATION</scope>
    <source>
        <strain evidence="1">ACHKN1017</strain>
    </source>
</reference>
<keyword evidence="2" id="KW-1185">Reference proteome</keyword>
<protein>
    <submittedName>
        <fullName evidence="1">Uncharacterized protein</fullName>
    </submittedName>
</protein>
<dbReference type="EnsemblMetazoa" id="ACHR006220-RA">
    <property type="protein sequence ID" value="ACHR006220-PA"/>
    <property type="gene ID" value="ACHR006220"/>
</dbReference>
<evidence type="ECO:0000313" key="2">
    <source>
        <dbReference type="Proteomes" id="UP000075881"/>
    </source>
</evidence>